<dbReference type="EMBL" id="AP025637">
    <property type="protein sequence ID" value="BDG75116.1"/>
    <property type="molecule type" value="Genomic_DNA"/>
</dbReference>
<accession>A0ABN6PBY8</accession>
<dbReference type="RefSeq" id="WP_244457207.1">
    <property type="nucleotide sequence ID" value="NZ_AP025637.1"/>
</dbReference>
<evidence type="ECO:0000313" key="1">
    <source>
        <dbReference type="EMBL" id="BDG75116.1"/>
    </source>
</evidence>
<keyword evidence="2" id="KW-1185">Reference proteome</keyword>
<gene>
    <name evidence="1" type="ORF">Rmf_50450</name>
</gene>
<evidence type="ECO:0008006" key="3">
    <source>
        <dbReference type="Google" id="ProtNLM"/>
    </source>
</evidence>
<proteinExistence type="predicted"/>
<organism evidence="1 2">
    <name type="scientific">Roseomonas fluvialis</name>
    <dbReference type="NCBI Taxonomy" id="1750527"/>
    <lineage>
        <taxon>Bacteria</taxon>
        <taxon>Pseudomonadati</taxon>
        <taxon>Pseudomonadota</taxon>
        <taxon>Alphaproteobacteria</taxon>
        <taxon>Acetobacterales</taxon>
        <taxon>Roseomonadaceae</taxon>
        <taxon>Roseomonas</taxon>
    </lineage>
</organism>
<dbReference type="Proteomes" id="UP000831327">
    <property type="component" value="Chromosome"/>
</dbReference>
<name>A0ABN6PBY8_9PROT</name>
<reference evidence="1 2" key="1">
    <citation type="journal article" date="2016" name="Microbes Environ.">
        <title>Phylogenetically diverse aerobic anoxygenic phototrophic bacteria isolated from epilithic biofilms in Tama river, Japan.</title>
        <authorList>
            <person name="Hirose S."/>
            <person name="Matsuura K."/>
            <person name="Haruta S."/>
        </authorList>
    </citation>
    <scope>NUCLEOTIDE SEQUENCE [LARGE SCALE GENOMIC DNA]</scope>
    <source>
        <strain evidence="1 2">S08</strain>
    </source>
</reference>
<evidence type="ECO:0000313" key="2">
    <source>
        <dbReference type="Proteomes" id="UP000831327"/>
    </source>
</evidence>
<protein>
    <recommendedName>
        <fullName evidence="3">Addiction module antidote protein</fullName>
    </recommendedName>
</protein>
<sequence>MDDVTFEAQSDAEGTDRSAIIMMLTYVEAECRRLGDAEAARHAALAAALINGQPVTHAVETGLRHVPAVAAPLN</sequence>